<evidence type="ECO:0000256" key="1">
    <source>
        <dbReference type="SAM" id="MobiDB-lite"/>
    </source>
</evidence>
<accession>A0A1Y2IVS1</accession>
<reference evidence="2 3" key="1">
    <citation type="journal article" date="2015" name="Biotechnol. Biofuels">
        <title>Enhanced degradation of softwood versus hardwood by the white-rot fungus Pycnoporus coccineus.</title>
        <authorList>
            <person name="Couturier M."/>
            <person name="Navarro D."/>
            <person name="Chevret D."/>
            <person name="Henrissat B."/>
            <person name="Piumi F."/>
            <person name="Ruiz-Duenas F.J."/>
            <person name="Martinez A.T."/>
            <person name="Grigoriev I.V."/>
            <person name="Riley R."/>
            <person name="Lipzen A."/>
            <person name="Berrin J.G."/>
            <person name="Master E.R."/>
            <person name="Rosso M.N."/>
        </authorList>
    </citation>
    <scope>NUCLEOTIDE SEQUENCE [LARGE SCALE GENOMIC DNA]</scope>
    <source>
        <strain evidence="2 3">BRFM310</strain>
    </source>
</reference>
<gene>
    <name evidence="2" type="ORF">PYCCODRAFT_1301713</name>
</gene>
<dbReference type="Proteomes" id="UP000193067">
    <property type="component" value="Unassembled WGS sequence"/>
</dbReference>
<feature type="region of interest" description="Disordered" evidence="1">
    <location>
        <begin position="138"/>
        <end position="160"/>
    </location>
</feature>
<protein>
    <submittedName>
        <fullName evidence="2">Uncharacterized protein</fullName>
    </submittedName>
</protein>
<organism evidence="2 3">
    <name type="scientific">Trametes coccinea (strain BRFM310)</name>
    <name type="common">Pycnoporus coccineus</name>
    <dbReference type="NCBI Taxonomy" id="1353009"/>
    <lineage>
        <taxon>Eukaryota</taxon>
        <taxon>Fungi</taxon>
        <taxon>Dikarya</taxon>
        <taxon>Basidiomycota</taxon>
        <taxon>Agaricomycotina</taxon>
        <taxon>Agaricomycetes</taxon>
        <taxon>Polyporales</taxon>
        <taxon>Polyporaceae</taxon>
        <taxon>Trametes</taxon>
    </lineage>
</organism>
<dbReference type="EMBL" id="KZ084094">
    <property type="protein sequence ID" value="OSD05239.1"/>
    <property type="molecule type" value="Genomic_DNA"/>
</dbReference>
<sequence>MAANAGERQRTRTVSKYTAGVSIPPGRQLAGRARALGAVRCDRARGCELLYLRLRLCVSASARVRVPYALRYSPAIDHVDLFVSLPPAPADVTPPFQSLTQLPPRPFVYLPPPPPSALSLLYQPPRPSLAYAYASSPVSATPASSSSSSSASASSSTPSTPFAPLLYRLSHVTCR</sequence>
<proteinExistence type="predicted"/>
<evidence type="ECO:0000313" key="2">
    <source>
        <dbReference type="EMBL" id="OSD05239.1"/>
    </source>
</evidence>
<name>A0A1Y2IVS1_TRAC3</name>
<evidence type="ECO:0000313" key="3">
    <source>
        <dbReference type="Proteomes" id="UP000193067"/>
    </source>
</evidence>
<dbReference type="AlphaFoldDB" id="A0A1Y2IVS1"/>
<keyword evidence="3" id="KW-1185">Reference proteome</keyword>